<reference evidence="14" key="1">
    <citation type="submission" date="2020-08" db="EMBL/GenBank/DDBJ databases">
        <title>Multicomponent nature underlies the extraordinary mechanical properties of spider dragline silk.</title>
        <authorList>
            <person name="Kono N."/>
            <person name="Nakamura H."/>
            <person name="Mori M."/>
            <person name="Yoshida Y."/>
            <person name="Ohtoshi R."/>
            <person name="Malay A.D."/>
            <person name="Moran D.A.P."/>
            <person name="Tomita M."/>
            <person name="Numata K."/>
            <person name="Arakawa K."/>
        </authorList>
    </citation>
    <scope>NUCLEOTIDE SEQUENCE</scope>
</reference>
<keyword evidence="15" id="KW-1185">Reference proteome</keyword>
<dbReference type="EC" id="1.8.3.2" evidence="10"/>
<dbReference type="Pfam" id="PF18108">
    <property type="entry name" value="QSOX_Trx1"/>
    <property type="match status" value="1"/>
</dbReference>
<protein>
    <recommendedName>
        <fullName evidence="10">Sulfhydryl oxidase</fullName>
        <ecNumber evidence="10">1.8.3.2</ecNumber>
    </recommendedName>
</protein>
<evidence type="ECO:0000259" key="12">
    <source>
        <dbReference type="PROSITE" id="PS51324"/>
    </source>
</evidence>
<keyword evidence="7" id="KW-1015">Disulfide bond</keyword>
<keyword evidence="10" id="KW-0472">Membrane</keyword>
<dbReference type="InterPro" id="IPR017905">
    <property type="entry name" value="ERV/ALR_sulphydryl_oxidase"/>
</dbReference>
<dbReference type="GO" id="GO:0003756">
    <property type="term" value="F:protein disulfide isomerase activity"/>
    <property type="evidence" value="ECO:0007669"/>
    <property type="project" value="TreeGrafter"/>
</dbReference>
<keyword evidence="6 10" id="KW-0560">Oxidoreductase</keyword>
<evidence type="ECO:0000256" key="10">
    <source>
        <dbReference type="RuleBase" id="RU371123"/>
    </source>
</evidence>
<comment type="function">
    <text evidence="10">Catalyzes the oxidation of sulfhydryl groups in peptide and protein thiols to disulfides with the reduction of oxygen to hydrogen peroxide.</text>
</comment>
<keyword evidence="8" id="KW-0325">Glycoprotein</keyword>
<dbReference type="PANTHER" id="PTHR22897">
    <property type="entry name" value="QUIESCIN Q6-RELATED SULFHYDRYL OXIDASE"/>
    <property type="match status" value="1"/>
</dbReference>
<dbReference type="GO" id="GO:0006457">
    <property type="term" value="P:protein folding"/>
    <property type="evidence" value="ECO:0007669"/>
    <property type="project" value="TreeGrafter"/>
</dbReference>
<feature type="signal peptide" evidence="11">
    <location>
        <begin position="1"/>
        <end position="23"/>
    </location>
</feature>
<dbReference type="InterPro" id="IPR040986">
    <property type="entry name" value="QSOX_FAD-bd_dom"/>
</dbReference>
<evidence type="ECO:0000256" key="11">
    <source>
        <dbReference type="SAM" id="SignalP"/>
    </source>
</evidence>
<dbReference type="Pfam" id="PF18371">
    <property type="entry name" value="FAD_SOX"/>
    <property type="match status" value="1"/>
</dbReference>
<dbReference type="InterPro" id="IPR042568">
    <property type="entry name" value="QSOX_FAD-bd_sf"/>
</dbReference>
<dbReference type="Gene3D" id="1.20.120.1960">
    <property type="entry name" value="QSOX sulfhydryl oxidase domain"/>
    <property type="match status" value="1"/>
</dbReference>
<evidence type="ECO:0000256" key="5">
    <source>
        <dbReference type="ARBA" id="ARBA00022827"/>
    </source>
</evidence>
<keyword evidence="10" id="KW-1133">Transmembrane helix</keyword>
<evidence type="ECO:0000259" key="13">
    <source>
        <dbReference type="PROSITE" id="PS51352"/>
    </source>
</evidence>
<dbReference type="Proteomes" id="UP000887013">
    <property type="component" value="Unassembled WGS sequence"/>
</dbReference>
<feature type="chain" id="PRO_5036471367" description="Sulfhydryl oxidase" evidence="11">
    <location>
        <begin position="24"/>
        <end position="592"/>
    </location>
</feature>
<dbReference type="OrthoDB" id="59470at2759"/>
<evidence type="ECO:0000256" key="8">
    <source>
        <dbReference type="ARBA" id="ARBA00023180"/>
    </source>
</evidence>
<feature type="domain" description="Thioredoxin" evidence="13">
    <location>
        <begin position="18"/>
        <end position="150"/>
    </location>
</feature>
<accession>A0A8X6MDX5</accession>
<evidence type="ECO:0000256" key="9">
    <source>
        <dbReference type="ARBA" id="ARBA00048864"/>
    </source>
</evidence>
<keyword evidence="3 10" id="KW-0285">Flavoprotein</keyword>
<gene>
    <name evidence="14" type="primary">Qsox1</name>
    <name evidence="14" type="ORF">NPIL_482041</name>
</gene>
<evidence type="ECO:0000256" key="2">
    <source>
        <dbReference type="ARBA" id="ARBA00006041"/>
    </source>
</evidence>
<dbReference type="GO" id="GO:0000139">
    <property type="term" value="C:Golgi membrane"/>
    <property type="evidence" value="ECO:0007669"/>
    <property type="project" value="TreeGrafter"/>
</dbReference>
<comment type="cofactor">
    <cofactor evidence="1 10">
        <name>FAD</name>
        <dbReference type="ChEBI" id="CHEBI:57692"/>
    </cofactor>
</comment>
<dbReference type="Pfam" id="PF04777">
    <property type="entry name" value="Evr1_Alr"/>
    <property type="match status" value="1"/>
</dbReference>
<dbReference type="FunFam" id="3.40.30.10:FF:000073">
    <property type="entry name" value="Sulfhydryl oxidase"/>
    <property type="match status" value="1"/>
</dbReference>
<evidence type="ECO:0000256" key="6">
    <source>
        <dbReference type="ARBA" id="ARBA00023002"/>
    </source>
</evidence>
<dbReference type="FunFam" id="1.20.120.1960:FF:000001">
    <property type="entry name" value="Sulfhydryl oxidase"/>
    <property type="match status" value="1"/>
</dbReference>
<evidence type="ECO:0000256" key="7">
    <source>
        <dbReference type="ARBA" id="ARBA00023157"/>
    </source>
</evidence>
<proteinExistence type="inferred from homology"/>
<dbReference type="InterPro" id="IPR039798">
    <property type="entry name" value="Sulfhydryl_oxidase"/>
</dbReference>
<keyword evidence="5 10" id="KW-0274">FAD</keyword>
<organism evidence="14 15">
    <name type="scientific">Nephila pilipes</name>
    <name type="common">Giant wood spider</name>
    <name type="synonym">Nephila maculata</name>
    <dbReference type="NCBI Taxonomy" id="299642"/>
    <lineage>
        <taxon>Eukaryota</taxon>
        <taxon>Metazoa</taxon>
        <taxon>Ecdysozoa</taxon>
        <taxon>Arthropoda</taxon>
        <taxon>Chelicerata</taxon>
        <taxon>Arachnida</taxon>
        <taxon>Araneae</taxon>
        <taxon>Araneomorphae</taxon>
        <taxon>Entelegynae</taxon>
        <taxon>Araneoidea</taxon>
        <taxon>Nephilidae</taxon>
        <taxon>Nephila</taxon>
    </lineage>
</organism>
<evidence type="ECO:0000313" key="15">
    <source>
        <dbReference type="Proteomes" id="UP000887013"/>
    </source>
</evidence>
<dbReference type="Gene3D" id="3.40.30.10">
    <property type="entry name" value="Glutaredoxin"/>
    <property type="match status" value="2"/>
</dbReference>
<sequence>MKYYSNSLLILVIFIFYLSFVLASRQSSLYSEDDPLWELDSSNFNSIVLGKNNAWIIEFYNNWCGHCIRFVPTWKQFARDIKTWKRVIQVAVVNCNDPQNIKLCRFYEVDSFPTIKLFWHNTAENDTGEMMTGKRNIEEIENKIIDFLESHWNEGVPPDWPNLQPYPKQTLPEISREMLIPEHSIMLFAEYPESYTGRKVILDLSIQTNAMVRRILSTSERLMRDLAIEVSNETLPVLTRVHKKNFQVPLFKFSYDTNSTYIRDQIFEYVIGVSRSKTKTEDLMPIEKSASNISVTDVVYMVDLENAIYNLLTKEIGVTKHIDGEKLTTLKAFLSVLKTYFPGTTPVMNYLSKLHDWVYTENTPISGEEFVQTLEVLQDENAFLPTMRPWIGCKGSEPRYRGYPCSLWTLFHTLTIQADEKNFEIPDGPKGKQILFIIRDYIRDFFTCEECSKNFLKKAENVENEVSTSQEAVLWLWETHNKVNRRLSGDITEDPKYPKIQFPSTSACPKCQMINKDNDEIMWNKALVLQYLHTFYGRKNILTLEHDQVQDTNPANENLTNNSAMGIEFILSPSSLLLLLLFYYIQQSLKMF</sequence>
<comment type="caution">
    <text evidence="14">The sequence shown here is derived from an EMBL/GenBank/DDBJ whole genome shotgun (WGS) entry which is preliminary data.</text>
</comment>
<dbReference type="GO" id="GO:0005615">
    <property type="term" value="C:extracellular space"/>
    <property type="evidence" value="ECO:0007669"/>
    <property type="project" value="TreeGrafter"/>
</dbReference>
<evidence type="ECO:0000256" key="1">
    <source>
        <dbReference type="ARBA" id="ARBA00001974"/>
    </source>
</evidence>
<dbReference type="AlphaFoldDB" id="A0A8X6MDX5"/>
<dbReference type="Pfam" id="PF00085">
    <property type="entry name" value="Thioredoxin"/>
    <property type="match status" value="1"/>
</dbReference>
<evidence type="ECO:0000313" key="14">
    <source>
        <dbReference type="EMBL" id="GFS47610.1"/>
    </source>
</evidence>
<dbReference type="CDD" id="cd02992">
    <property type="entry name" value="PDI_a_QSOX"/>
    <property type="match status" value="1"/>
</dbReference>
<evidence type="ECO:0000256" key="4">
    <source>
        <dbReference type="ARBA" id="ARBA00022729"/>
    </source>
</evidence>
<dbReference type="InterPro" id="IPR041269">
    <property type="entry name" value="QSOX_Trx1"/>
</dbReference>
<dbReference type="SUPFAM" id="SSF69000">
    <property type="entry name" value="FAD-dependent thiol oxidase"/>
    <property type="match status" value="1"/>
</dbReference>
<keyword evidence="10" id="KW-0812">Transmembrane</keyword>
<dbReference type="PANTHER" id="PTHR22897:SF8">
    <property type="entry name" value="SULFHYDRYL OXIDASE"/>
    <property type="match status" value="1"/>
</dbReference>
<feature type="transmembrane region" description="Helical" evidence="10">
    <location>
        <begin position="564"/>
        <end position="585"/>
    </location>
</feature>
<dbReference type="PROSITE" id="PS51324">
    <property type="entry name" value="ERV_ALR"/>
    <property type="match status" value="1"/>
</dbReference>
<dbReference type="Gene3D" id="1.20.120.310">
    <property type="entry name" value="ERV/ALR sulfhydryl oxidase domain"/>
    <property type="match status" value="1"/>
</dbReference>
<comment type="catalytic activity">
    <reaction evidence="9 10">
        <text>2 R'C(R)SH + O2 = R'C(R)S-S(R)CR' + H2O2</text>
        <dbReference type="Rhea" id="RHEA:17357"/>
        <dbReference type="ChEBI" id="CHEBI:15379"/>
        <dbReference type="ChEBI" id="CHEBI:16240"/>
        <dbReference type="ChEBI" id="CHEBI:16520"/>
        <dbReference type="ChEBI" id="CHEBI:17412"/>
        <dbReference type="EC" id="1.8.3.2"/>
    </reaction>
</comment>
<dbReference type="FunFam" id="1.20.120.310:FF:000001">
    <property type="entry name" value="Sulfhydryl oxidase"/>
    <property type="match status" value="1"/>
</dbReference>
<evidence type="ECO:0000256" key="3">
    <source>
        <dbReference type="ARBA" id="ARBA00022630"/>
    </source>
</evidence>
<dbReference type="InterPro" id="IPR013766">
    <property type="entry name" value="Thioredoxin_domain"/>
</dbReference>
<dbReference type="InterPro" id="IPR036249">
    <property type="entry name" value="Thioredoxin-like_sf"/>
</dbReference>
<name>A0A8X6MDX5_NEPPI</name>
<dbReference type="EMBL" id="BMAW01045022">
    <property type="protein sequence ID" value="GFS47610.1"/>
    <property type="molecule type" value="Genomic_DNA"/>
</dbReference>
<feature type="domain" description="ERV/ALR sulfhydryl oxidase" evidence="12">
    <location>
        <begin position="396"/>
        <end position="501"/>
    </location>
</feature>
<keyword evidence="4 11" id="KW-0732">Signal</keyword>
<dbReference type="PROSITE" id="PS51352">
    <property type="entry name" value="THIOREDOXIN_2"/>
    <property type="match status" value="1"/>
</dbReference>
<dbReference type="GO" id="GO:0016971">
    <property type="term" value="F:flavin-dependent sulfhydryl oxidase activity"/>
    <property type="evidence" value="ECO:0007669"/>
    <property type="project" value="InterPro"/>
</dbReference>
<dbReference type="InterPro" id="IPR036774">
    <property type="entry name" value="ERV/ALR_sulphydryl_oxid_sf"/>
</dbReference>
<comment type="similarity">
    <text evidence="2 10">Belongs to the quiescin-sulfhydryl oxidase (QSOX) family.</text>
</comment>
<dbReference type="SUPFAM" id="SSF52833">
    <property type="entry name" value="Thioredoxin-like"/>
    <property type="match status" value="1"/>
</dbReference>